<reference evidence="2 3" key="1">
    <citation type="submission" date="2018-08" db="EMBL/GenBank/DDBJ databases">
        <title>A genome reference for cultivated species of the human gut microbiota.</title>
        <authorList>
            <person name="Zou Y."/>
            <person name="Xue W."/>
            <person name="Luo G."/>
        </authorList>
    </citation>
    <scope>NUCLEOTIDE SEQUENCE [LARGE SCALE GENOMIC DNA]</scope>
    <source>
        <strain evidence="2 3">AF42-9</strain>
    </source>
</reference>
<feature type="signal peptide" evidence="1">
    <location>
        <begin position="1"/>
        <end position="20"/>
    </location>
</feature>
<accession>A0A3R6I073</accession>
<organism evidence="2 3">
    <name type="scientific">Leyella stercorea</name>
    <dbReference type="NCBI Taxonomy" id="363265"/>
    <lineage>
        <taxon>Bacteria</taxon>
        <taxon>Pseudomonadati</taxon>
        <taxon>Bacteroidota</taxon>
        <taxon>Bacteroidia</taxon>
        <taxon>Bacteroidales</taxon>
        <taxon>Prevotellaceae</taxon>
        <taxon>Leyella</taxon>
    </lineage>
</organism>
<dbReference type="EMBL" id="QRNO01000045">
    <property type="protein sequence ID" value="RHK49313.1"/>
    <property type="molecule type" value="Genomic_DNA"/>
</dbReference>
<dbReference type="OrthoDB" id="1042999at2"/>
<name>A0A3R6I073_9BACT</name>
<keyword evidence="1" id="KW-0732">Signal</keyword>
<protein>
    <recommendedName>
        <fullName evidence="4">T9SS C-terminal target domain-containing protein</fullName>
    </recommendedName>
</protein>
<evidence type="ECO:0000313" key="2">
    <source>
        <dbReference type="EMBL" id="RHK49313.1"/>
    </source>
</evidence>
<dbReference type="Pfam" id="PF11551">
    <property type="entry name" value="Omp28"/>
    <property type="match status" value="1"/>
</dbReference>
<proteinExistence type="predicted"/>
<dbReference type="InterPro" id="IPR013783">
    <property type="entry name" value="Ig-like_fold"/>
</dbReference>
<dbReference type="Proteomes" id="UP000286598">
    <property type="component" value="Unassembled WGS sequence"/>
</dbReference>
<comment type="caution">
    <text evidence="2">The sequence shown here is derived from an EMBL/GenBank/DDBJ whole genome shotgun (WGS) entry which is preliminary data.</text>
</comment>
<feature type="chain" id="PRO_5018746650" description="T9SS C-terminal target domain-containing protein" evidence="1">
    <location>
        <begin position="21"/>
        <end position="591"/>
    </location>
</feature>
<evidence type="ECO:0000313" key="3">
    <source>
        <dbReference type="Proteomes" id="UP000286598"/>
    </source>
</evidence>
<dbReference type="Gene3D" id="2.60.40.10">
    <property type="entry name" value="Immunoglobulins"/>
    <property type="match status" value="1"/>
</dbReference>
<sequence length="591" mass="63910">MKKITTLLLMLLLVATAANAKFAYWGYCDKDIVGAYGSSAYGKAAIYIPAEVAQLYKGCQLTGVRVGLAAQASKLSVFATTDLNATPFAQKVSDKANKGNNIVKFDAAYTITGEAFYIGYEVSGLDACIGYVANKTAYSNYTDFGNGWVDNAANGANALSLTARIEADNLPVDLSVMGLRDIATKENEPFNVSAKVVNLSATKLYSYRIGYSVDGGEEQFVDFEETLGDRSENVFSFTHPGIKTKGTHKLKVRVVVDEDVNPANDAAECNVLMTSIATTKRVLMEEATGIYCGNCPRGIVSIEKCKEKYPDNFIAIAKHAYDGTPSELRCPSYEYANWGVYPQAALDRRAVFDPVPSTTYQYMDAILEKCPAIAGIETQANYVAGDYTHINVNTNVQFVKDMTNCSFGIAYAIIEDGVTGYQQNNGYANGKFGELDGWESKPSMVSVTLNHVARAGFGIVGGIENSIPVNDVYSTTIYNHNTVLNVPSNVQNRKNIKVVAFLINRGDHGYVENAVEVPVLEAGETSIADIISTPAPDLSLRNGSIVADGFDGTLQVYTVGGQLVKNASLARGMYIVRGTNGKQNFVKKIMF</sequence>
<evidence type="ECO:0008006" key="4">
    <source>
        <dbReference type="Google" id="ProtNLM"/>
    </source>
</evidence>
<dbReference type="AlphaFoldDB" id="A0A3R6I073"/>
<keyword evidence="3" id="KW-1185">Reference proteome</keyword>
<evidence type="ECO:0000256" key="1">
    <source>
        <dbReference type="SAM" id="SignalP"/>
    </source>
</evidence>
<gene>
    <name evidence="2" type="ORF">DW060_09140</name>
</gene>
<dbReference type="InterPro" id="IPR021615">
    <property type="entry name" value="Omp28"/>
</dbReference>